<reference evidence="1 2" key="1">
    <citation type="submission" date="2019-05" db="EMBL/GenBank/DDBJ databases">
        <authorList>
            <person name="Murphy M.E."/>
            <person name="Alvaro L.E."/>
            <person name="Baker K.N."/>
            <person name="Baxter I.S."/>
            <person name="Brown M.R."/>
            <person name="Driscoll K.D."/>
            <person name="Elrubaie J.M."/>
            <person name="Feith S.L."/>
            <person name="Indihar D.F."/>
            <person name="Knoch V.T."/>
            <person name="Koirtyohann K.M."/>
            <person name="Kratz M.A."/>
            <person name="Lear A.H."/>
            <person name="Lindblom K.E."/>
            <person name="Marcus E.R."/>
            <person name="Sensor R."/>
            <person name="Sherman S.J."/>
            <person name="Swift V.R."/>
            <person name="White K.E."/>
            <person name="Wills S.J."/>
            <person name="Gatt S.M."/>
            <person name="Lohbauer S.A."/>
            <person name="Power T.R."/>
            <person name="Rosales K.A."/>
            <person name="Sisson B.M."/>
            <person name="Isern S."/>
            <person name="Michael S.F."/>
            <person name="Monti D.L."/>
            <person name="Garlena R.A."/>
            <person name="Russell D.A."/>
            <person name="Pope W.H."/>
            <person name="Jacobs-Sera D."/>
            <person name="Hatfull G.F."/>
        </authorList>
    </citation>
    <scope>NUCLEOTIDE SEQUENCE [LARGE SCALE GENOMIC DNA]</scope>
</reference>
<gene>
    <name evidence="1" type="primary">8</name>
    <name evidence="1" type="ORF">SEA_MOLLYMUR_8</name>
</gene>
<proteinExistence type="predicted"/>
<dbReference type="KEGG" id="vg:77943090"/>
<protein>
    <submittedName>
        <fullName evidence="1">Uncharacterized protein</fullName>
    </submittedName>
</protein>
<keyword evidence="2" id="KW-1185">Reference proteome</keyword>
<organism evidence="1 2">
    <name type="scientific">Gordonia phage Mollymur</name>
    <dbReference type="NCBI Taxonomy" id="2590895"/>
    <lineage>
        <taxon>Viruses</taxon>
        <taxon>Duplodnaviria</taxon>
        <taxon>Heunggongvirae</taxon>
        <taxon>Uroviricota</taxon>
        <taxon>Caudoviricetes</taxon>
        <taxon>Mollymurvirus</taxon>
        <taxon>Mollymurvirus mollymur</taxon>
    </lineage>
</organism>
<evidence type="ECO:0000313" key="2">
    <source>
        <dbReference type="Proteomes" id="UP000319811"/>
    </source>
</evidence>
<accession>A0A4Y6EBM1</accession>
<dbReference type="RefSeq" id="YP_010666981.1">
    <property type="nucleotide sequence ID" value="NC_070948.1"/>
</dbReference>
<sequence length="117" mass="13300">MTMYALPEDGSEPYELTPAPGPLPQYAMLLFDRDTNELVMQAERVEVRGVLEPQYDHHEVITDFGETIVRTDRFVSSFDVALRMRYDEKSGCIYRQTLTRAQVAALGEVLRNATVEG</sequence>
<dbReference type="GeneID" id="77943090"/>
<dbReference type="EMBL" id="MK977705">
    <property type="protein sequence ID" value="QDF15370.1"/>
    <property type="molecule type" value="Genomic_DNA"/>
</dbReference>
<evidence type="ECO:0000313" key="1">
    <source>
        <dbReference type="EMBL" id="QDF15370.1"/>
    </source>
</evidence>
<dbReference type="Proteomes" id="UP000319811">
    <property type="component" value="Segment"/>
</dbReference>
<name>A0A4Y6EBM1_9CAUD</name>